<dbReference type="AlphaFoldDB" id="A0A9W3CGQ7"/>
<reference evidence="4" key="1">
    <citation type="journal article" date="2019" name="Database">
        <title>The radish genome database (RadishGD): an integrated information resource for radish genomics.</title>
        <authorList>
            <person name="Yu H.J."/>
            <person name="Baek S."/>
            <person name="Lee Y.J."/>
            <person name="Cho A."/>
            <person name="Mun J.H."/>
        </authorList>
    </citation>
    <scope>NUCLEOTIDE SEQUENCE [LARGE SCALE GENOMIC DNA]</scope>
    <source>
        <strain evidence="4">cv. WK10039</strain>
    </source>
</reference>
<proteinExistence type="predicted"/>
<comment type="caution">
    <text evidence="2">Lacks conserved residue(s) required for the propagation of feature annotation.</text>
</comment>
<name>A0A9W3CGQ7_RAPSA</name>
<dbReference type="PRINTS" id="PR00332">
    <property type="entry name" value="HISTRIAD"/>
</dbReference>
<evidence type="ECO:0000256" key="1">
    <source>
        <dbReference type="PIRSR" id="PIRSR601310-1"/>
    </source>
</evidence>
<dbReference type="KEGG" id="rsz:108824689"/>
<dbReference type="Gene3D" id="3.30.428.10">
    <property type="entry name" value="HIT-like"/>
    <property type="match status" value="1"/>
</dbReference>
<evidence type="ECO:0000313" key="5">
    <source>
        <dbReference type="RefSeq" id="XP_056850694.1"/>
    </source>
</evidence>
<dbReference type="InterPro" id="IPR036265">
    <property type="entry name" value="HIT-like_sf"/>
</dbReference>
<keyword evidence="4" id="KW-1185">Reference proteome</keyword>
<dbReference type="OrthoDB" id="672793at2759"/>
<organism evidence="4 5">
    <name type="scientific">Raphanus sativus</name>
    <name type="common">Radish</name>
    <name type="synonym">Raphanus raphanistrum var. sativus</name>
    <dbReference type="NCBI Taxonomy" id="3726"/>
    <lineage>
        <taxon>Eukaryota</taxon>
        <taxon>Viridiplantae</taxon>
        <taxon>Streptophyta</taxon>
        <taxon>Embryophyta</taxon>
        <taxon>Tracheophyta</taxon>
        <taxon>Spermatophyta</taxon>
        <taxon>Magnoliopsida</taxon>
        <taxon>eudicotyledons</taxon>
        <taxon>Gunneridae</taxon>
        <taxon>Pentapetalae</taxon>
        <taxon>rosids</taxon>
        <taxon>malvids</taxon>
        <taxon>Brassicales</taxon>
        <taxon>Brassicaceae</taxon>
        <taxon>Brassiceae</taxon>
        <taxon>Raphanus</taxon>
    </lineage>
</organism>
<dbReference type="PANTHER" id="PTHR23089">
    <property type="entry name" value="HISTIDINE TRIAD HIT PROTEIN"/>
    <property type="match status" value="1"/>
</dbReference>
<dbReference type="InterPro" id="IPR011146">
    <property type="entry name" value="HIT-like"/>
</dbReference>
<protein>
    <submittedName>
        <fullName evidence="5">14 kDa zinc-binding protein-like</fullName>
    </submittedName>
</protein>
<sequence>MKLTSKNASGFTSLLELPLTQAVELLHFNDSSSLLEGIARSSVIAHKLGTFYSDSNLDRVNTEPGETDSSQPLVSDQEKITRQEGETQFIFDKISSKEIPSTVVNEDDKVLEFRDITPQGPVRILIIPKVRDGLTGLSKAEERYINIWGRLLYTAKFVAKQEGLDDGFRMVINDGPQGCQWVYSIHVHLIGGRQRNWSPG</sequence>
<evidence type="ECO:0000313" key="4">
    <source>
        <dbReference type="Proteomes" id="UP000504610"/>
    </source>
</evidence>
<dbReference type="SUPFAM" id="SSF54197">
    <property type="entry name" value="HIT-like"/>
    <property type="match status" value="1"/>
</dbReference>
<dbReference type="GeneID" id="108824689"/>
<reference evidence="5" key="2">
    <citation type="submission" date="2025-08" db="UniProtKB">
        <authorList>
            <consortium name="RefSeq"/>
        </authorList>
    </citation>
    <scope>IDENTIFICATION</scope>
    <source>
        <tissue evidence="5">Leaf</tissue>
    </source>
</reference>
<dbReference type="RefSeq" id="XP_056850694.1">
    <property type="nucleotide sequence ID" value="XM_056994714.1"/>
</dbReference>
<evidence type="ECO:0000256" key="2">
    <source>
        <dbReference type="PROSITE-ProRule" id="PRU00464"/>
    </source>
</evidence>
<feature type="domain" description="HIT" evidence="3">
    <location>
        <begin position="90"/>
        <end position="200"/>
    </location>
</feature>
<evidence type="ECO:0000259" key="3">
    <source>
        <dbReference type="PROSITE" id="PS51084"/>
    </source>
</evidence>
<gene>
    <name evidence="5" type="primary">LOC108824689</name>
</gene>
<feature type="active site" description="Tele-AMP-histidine intermediate" evidence="1">
    <location>
        <position position="186"/>
    </location>
</feature>
<dbReference type="InterPro" id="IPR001310">
    <property type="entry name" value="Histidine_triad_HIT"/>
</dbReference>
<dbReference type="Pfam" id="PF01230">
    <property type="entry name" value="HIT"/>
    <property type="match status" value="1"/>
</dbReference>
<dbReference type="Proteomes" id="UP000504610">
    <property type="component" value="Chromosome 9"/>
</dbReference>
<dbReference type="PROSITE" id="PS51084">
    <property type="entry name" value="HIT_2"/>
    <property type="match status" value="1"/>
</dbReference>
<accession>A0A9W3CGQ7</accession>
<dbReference type="GO" id="GO:0047627">
    <property type="term" value="F:adenylylsulfatase activity"/>
    <property type="evidence" value="ECO:0007669"/>
    <property type="project" value="UniProtKB-ARBA"/>
</dbReference>